<dbReference type="CDD" id="cd06426">
    <property type="entry name" value="NTP_transferase_like_2"/>
    <property type="match status" value="1"/>
</dbReference>
<sequence length="348" mass="39808">MRNFREHLIFSGSSIKQALVQLDILAKDAILFVVDHQDILVGSLTDGDVRRGLLKGVSIEDEVNGIIQENPKFIEKGARDIQKIIDYREGNFRILPVLDAEHKVVNVINFREIRSYLPVDAVIMAGGRGQRLKPLTDSVPKPLLKVGDKAIMEHNVDRLALYGIDDFWFSVKYLGEQIENYFGDGKERNLNIDYVWEDTPLGTIGAVSKIDNFIHDYILITNSDVLTNLDYEHFYLDFINEEADFAVVTIPYQISVPYAVLETEGSHIKSFKEKPTYTYYSNGGIYLMKKSVLKFLPKGDFFNATDLMEKLIAEKLKVVSYPLSGYWLDVGKHEDFEKAQKDIKHIKF</sequence>
<dbReference type="PANTHER" id="PTHR22572">
    <property type="entry name" value="SUGAR-1-PHOSPHATE GUANYL TRANSFERASE"/>
    <property type="match status" value="1"/>
</dbReference>
<gene>
    <name evidence="2" type="ORF">SAMN05421847_2333</name>
</gene>
<dbReference type="SUPFAM" id="SSF53448">
    <property type="entry name" value="Nucleotide-diphospho-sugar transferases"/>
    <property type="match status" value="1"/>
</dbReference>
<dbReference type="Gene3D" id="3.90.550.10">
    <property type="entry name" value="Spore Coat Polysaccharide Biosynthesis Protein SpsA, Chain A"/>
    <property type="match status" value="1"/>
</dbReference>
<proteinExistence type="predicted"/>
<protein>
    <submittedName>
        <fullName evidence="2">Nucleotidyl transferase</fullName>
    </submittedName>
</protein>
<dbReference type="InterPro" id="IPR050486">
    <property type="entry name" value="Mannose-1P_guanyltransferase"/>
</dbReference>
<dbReference type="InterPro" id="IPR029044">
    <property type="entry name" value="Nucleotide-diphossugar_trans"/>
</dbReference>
<accession>A0A1H6A2E5</accession>
<keyword evidence="2" id="KW-0808">Transferase</keyword>
<dbReference type="AlphaFoldDB" id="A0A1H6A2E5"/>
<keyword evidence="3" id="KW-1185">Reference proteome</keyword>
<dbReference type="OrthoDB" id="9813880at2"/>
<dbReference type="SUPFAM" id="SSF54631">
    <property type="entry name" value="CBS-domain pair"/>
    <property type="match status" value="1"/>
</dbReference>
<dbReference type="Proteomes" id="UP000236738">
    <property type="component" value="Unassembled WGS sequence"/>
</dbReference>
<evidence type="ECO:0000313" key="2">
    <source>
        <dbReference type="EMBL" id="SEG42898.1"/>
    </source>
</evidence>
<dbReference type="EMBL" id="FNUS01000005">
    <property type="protein sequence ID" value="SEG42898.1"/>
    <property type="molecule type" value="Genomic_DNA"/>
</dbReference>
<feature type="domain" description="Nucleotidyl transferase" evidence="1">
    <location>
        <begin position="121"/>
        <end position="344"/>
    </location>
</feature>
<reference evidence="3" key="1">
    <citation type="submission" date="2016-10" db="EMBL/GenBank/DDBJ databases">
        <authorList>
            <person name="Varghese N."/>
            <person name="Submissions S."/>
        </authorList>
    </citation>
    <scope>NUCLEOTIDE SEQUENCE [LARGE SCALE GENOMIC DNA]</scope>
    <source>
        <strain evidence="3">DSM 21580</strain>
    </source>
</reference>
<evidence type="ECO:0000313" key="3">
    <source>
        <dbReference type="Proteomes" id="UP000236738"/>
    </source>
</evidence>
<dbReference type="InterPro" id="IPR005835">
    <property type="entry name" value="NTP_transferase_dom"/>
</dbReference>
<dbReference type="GO" id="GO:0016740">
    <property type="term" value="F:transferase activity"/>
    <property type="evidence" value="ECO:0007669"/>
    <property type="project" value="UniProtKB-KW"/>
</dbReference>
<dbReference type="RefSeq" id="WP_103914195.1">
    <property type="nucleotide sequence ID" value="NZ_FNUS01000005.1"/>
</dbReference>
<name>A0A1H6A2E5_9FLAO</name>
<organism evidence="2 3">
    <name type="scientific">Halpernia humi</name>
    <dbReference type="NCBI Taxonomy" id="493375"/>
    <lineage>
        <taxon>Bacteria</taxon>
        <taxon>Pseudomonadati</taxon>
        <taxon>Bacteroidota</taxon>
        <taxon>Flavobacteriia</taxon>
        <taxon>Flavobacteriales</taxon>
        <taxon>Weeksellaceae</taxon>
        <taxon>Chryseobacterium group</taxon>
        <taxon>Halpernia</taxon>
    </lineage>
</organism>
<evidence type="ECO:0000259" key="1">
    <source>
        <dbReference type="Pfam" id="PF00483"/>
    </source>
</evidence>
<dbReference type="Gene3D" id="3.10.580.10">
    <property type="entry name" value="CBS-domain"/>
    <property type="match status" value="1"/>
</dbReference>
<dbReference type="InterPro" id="IPR046342">
    <property type="entry name" value="CBS_dom_sf"/>
</dbReference>
<dbReference type="Pfam" id="PF00483">
    <property type="entry name" value="NTP_transferase"/>
    <property type="match status" value="1"/>
</dbReference>